<dbReference type="Pfam" id="PF17316">
    <property type="entry name" value="Perilipin_2"/>
    <property type="match status" value="1"/>
</dbReference>
<gene>
    <name evidence="2" type="ORF">CA7LBN_001140</name>
</gene>
<protein>
    <submittedName>
        <fullName evidence="2">Uncharacterized protein</fullName>
    </submittedName>
</protein>
<feature type="region of interest" description="Disordered" evidence="1">
    <location>
        <begin position="1"/>
        <end position="24"/>
    </location>
</feature>
<sequence>MKNFPSSEFVQTKMTPENLDSDHQFSATEKPCTTEASELSMATTTYATISDDNQRTYEHLLTYKPVKAAHDWFANCKYVKYVADTANPAIQYIGDFKIVQSTTRRADLIADKELNKLDSILTYRNSPKIQDLTHSISGTIEMLHLVALKGVYEPTIEKVYRLCVTTQAYLHDENGKAIVPSVADPIVSPINVLLVKSLNKWNPELGDVGEQSSELKRTYKIIALARSKSKAETTKDIIAQASTEVEAEAE</sequence>
<proteinExistence type="predicted"/>
<accession>A0A8F3AF59</accession>
<reference evidence="2" key="1">
    <citation type="submission" date="2021-06" db="EMBL/GenBank/DDBJ databases">
        <title>Candida auris outbreak in lebanese hospital.</title>
        <authorList>
            <person name="Finianos M."/>
        </authorList>
    </citation>
    <scope>NUCLEOTIDE SEQUENCE</scope>
    <source>
        <strain evidence="2">CA7LBN</strain>
    </source>
</reference>
<name>A0A8F3AF59_CANAR</name>
<feature type="compositionally biased region" description="Polar residues" evidence="1">
    <location>
        <begin position="1"/>
        <end position="15"/>
    </location>
</feature>
<organism evidence="2">
    <name type="scientific">Candidozyma auris</name>
    <name type="common">Yeast</name>
    <name type="synonym">Candida auris</name>
    <dbReference type="NCBI Taxonomy" id="498019"/>
    <lineage>
        <taxon>Eukaryota</taxon>
        <taxon>Fungi</taxon>
        <taxon>Dikarya</taxon>
        <taxon>Ascomycota</taxon>
        <taxon>Saccharomycotina</taxon>
        <taxon>Pichiomycetes</taxon>
        <taxon>Metschnikowiaceae</taxon>
        <taxon>Candidozyma</taxon>
    </lineage>
</organism>
<evidence type="ECO:0000313" key="2">
    <source>
        <dbReference type="EMBL" id="QWW22394.1"/>
    </source>
</evidence>
<dbReference type="AlphaFoldDB" id="A0A8F3AF59"/>
<dbReference type="Proteomes" id="UP000825438">
    <property type="component" value="Chromosome I"/>
</dbReference>
<evidence type="ECO:0000256" key="1">
    <source>
        <dbReference type="SAM" id="MobiDB-lite"/>
    </source>
</evidence>
<dbReference type="EMBL" id="CP076749">
    <property type="protein sequence ID" value="QWW22394.1"/>
    <property type="molecule type" value="Genomic_DNA"/>
</dbReference>